<evidence type="ECO:0000256" key="12">
    <source>
        <dbReference type="RuleBase" id="RU000645"/>
    </source>
</evidence>
<dbReference type="GO" id="GO:0005829">
    <property type="term" value="C:cytosol"/>
    <property type="evidence" value="ECO:0007669"/>
    <property type="project" value="TreeGrafter"/>
</dbReference>
<gene>
    <name evidence="10" type="primary">infB</name>
    <name evidence="15" type="ORF">ET524_00080</name>
</gene>
<feature type="compositionally biased region" description="Basic and acidic residues" evidence="13">
    <location>
        <begin position="162"/>
        <end position="174"/>
    </location>
</feature>
<reference evidence="15 16" key="1">
    <citation type="submission" date="2019-01" db="EMBL/GenBank/DDBJ databases">
        <title>Senegalimassilia sp. nov. KGMB04484 isolated human feces.</title>
        <authorList>
            <person name="Han K.-I."/>
            <person name="Kim J.-S."/>
            <person name="Lee K.C."/>
            <person name="Suh M.K."/>
            <person name="Eom M.K."/>
            <person name="Lee J.H."/>
            <person name="Park S.-H."/>
            <person name="Kang S.W."/>
            <person name="Park J.-E."/>
            <person name="Oh B.S."/>
            <person name="Yu S.Y."/>
            <person name="Choi S.-H."/>
            <person name="Lee D.H."/>
            <person name="Yoon H."/>
            <person name="Kim B.-Y."/>
            <person name="Lee J.H."/>
            <person name="Lee J.-S."/>
        </authorList>
    </citation>
    <scope>NUCLEOTIDE SEQUENCE [LARGE SCALE GENOMIC DNA]</scope>
    <source>
        <strain evidence="15 16">KGMB04484</strain>
    </source>
</reference>
<evidence type="ECO:0000313" key="16">
    <source>
        <dbReference type="Proteomes" id="UP000293345"/>
    </source>
</evidence>
<dbReference type="FunFam" id="3.40.50.300:FF:000019">
    <property type="entry name" value="Translation initiation factor IF-2"/>
    <property type="match status" value="1"/>
</dbReference>
<dbReference type="GO" id="GO:0005525">
    <property type="term" value="F:GTP binding"/>
    <property type="evidence" value="ECO:0007669"/>
    <property type="project" value="UniProtKB-KW"/>
</dbReference>
<dbReference type="OrthoDB" id="9811804at2"/>
<dbReference type="EMBL" id="SDPW01000001">
    <property type="protein sequence ID" value="RXZ53074.1"/>
    <property type="molecule type" value="Genomic_DNA"/>
</dbReference>
<dbReference type="PANTHER" id="PTHR43381">
    <property type="entry name" value="TRANSLATION INITIATION FACTOR IF-2-RELATED"/>
    <property type="match status" value="1"/>
</dbReference>
<evidence type="ECO:0000256" key="5">
    <source>
        <dbReference type="ARBA" id="ARBA00022540"/>
    </source>
</evidence>
<dbReference type="HAMAP" id="MF_00100_B">
    <property type="entry name" value="IF_2_B"/>
    <property type="match status" value="1"/>
</dbReference>
<evidence type="ECO:0000256" key="13">
    <source>
        <dbReference type="SAM" id="MobiDB-lite"/>
    </source>
</evidence>
<feature type="compositionally biased region" description="Low complexity" evidence="13">
    <location>
        <begin position="178"/>
        <end position="191"/>
    </location>
</feature>
<evidence type="ECO:0000256" key="1">
    <source>
        <dbReference type="ARBA" id="ARBA00004496"/>
    </source>
</evidence>
<feature type="compositionally biased region" description="Low complexity" evidence="13">
    <location>
        <begin position="227"/>
        <end position="240"/>
    </location>
</feature>
<evidence type="ECO:0000256" key="11">
    <source>
        <dbReference type="RuleBase" id="RU000644"/>
    </source>
</evidence>
<evidence type="ECO:0000313" key="15">
    <source>
        <dbReference type="EMBL" id="RXZ53074.1"/>
    </source>
</evidence>
<dbReference type="InterPro" id="IPR000795">
    <property type="entry name" value="T_Tr_GTP-bd_dom"/>
</dbReference>
<dbReference type="SUPFAM" id="SSF52540">
    <property type="entry name" value="P-loop containing nucleoside triphosphate hydrolases"/>
    <property type="match status" value="1"/>
</dbReference>
<evidence type="ECO:0000259" key="14">
    <source>
        <dbReference type="PROSITE" id="PS51722"/>
    </source>
</evidence>
<keyword evidence="8 10" id="KW-0342">GTP-binding</keyword>
<dbReference type="Gene3D" id="2.40.30.10">
    <property type="entry name" value="Translation factors"/>
    <property type="match status" value="2"/>
</dbReference>
<evidence type="ECO:0000256" key="9">
    <source>
        <dbReference type="ARBA" id="ARBA00025162"/>
    </source>
</evidence>
<dbReference type="CDD" id="cd03702">
    <property type="entry name" value="IF2_mtIF2_II"/>
    <property type="match status" value="1"/>
</dbReference>
<dbReference type="FunFam" id="3.40.50.10050:FF:000001">
    <property type="entry name" value="Translation initiation factor IF-2"/>
    <property type="match status" value="1"/>
</dbReference>
<dbReference type="Proteomes" id="UP000293345">
    <property type="component" value="Unassembled WGS sequence"/>
</dbReference>
<dbReference type="InterPro" id="IPR006847">
    <property type="entry name" value="IF2_N"/>
</dbReference>
<dbReference type="Gene3D" id="1.10.10.2480">
    <property type="match status" value="1"/>
</dbReference>
<feature type="binding site" evidence="10">
    <location>
        <begin position="471"/>
        <end position="475"/>
    </location>
    <ligand>
        <name>GTP</name>
        <dbReference type="ChEBI" id="CHEBI:37565"/>
    </ligand>
</feature>
<dbReference type="Pfam" id="PF04760">
    <property type="entry name" value="IF2_N"/>
    <property type="match status" value="2"/>
</dbReference>
<feature type="domain" description="Tr-type G" evidence="14">
    <location>
        <begin position="416"/>
        <end position="585"/>
    </location>
</feature>
<feature type="binding site" evidence="10">
    <location>
        <begin position="525"/>
        <end position="528"/>
    </location>
    <ligand>
        <name>GTP</name>
        <dbReference type="ChEBI" id="CHEBI:37565"/>
    </ligand>
</feature>
<dbReference type="Gene3D" id="3.40.50.300">
    <property type="entry name" value="P-loop containing nucleotide triphosphate hydrolases"/>
    <property type="match status" value="1"/>
</dbReference>
<feature type="region of interest" description="G-domain" evidence="10">
    <location>
        <begin position="419"/>
        <end position="567"/>
    </location>
</feature>
<dbReference type="CDD" id="cd01887">
    <property type="entry name" value="IF2_eIF5B"/>
    <property type="match status" value="1"/>
</dbReference>
<dbReference type="InterPro" id="IPR053905">
    <property type="entry name" value="EF-G-like_DII"/>
</dbReference>
<dbReference type="GO" id="GO:0003743">
    <property type="term" value="F:translation initiation factor activity"/>
    <property type="evidence" value="ECO:0007669"/>
    <property type="project" value="UniProtKB-UniRule"/>
</dbReference>
<dbReference type="Pfam" id="PF03144">
    <property type="entry name" value="GTP_EFTU_D2"/>
    <property type="match status" value="1"/>
</dbReference>
<feature type="binding site" evidence="10">
    <location>
        <begin position="425"/>
        <end position="432"/>
    </location>
    <ligand>
        <name>GTP</name>
        <dbReference type="ChEBI" id="CHEBI:37565"/>
    </ligand>
</feature>
<feature type="region of interest" description="Disordered" evidence="13">
    <location>
        <begin position="290"/>
        <end position="316"/>
    </location>
</feature>
<feature type="compositionally biased region" description="Polar residues" evidence="13">
    <location>
        <begin position="124"/>
        <end position="135"/>
    </location>
</feature>
<feature type="compositionally biased region" description="Basic and acidic residues" evidence="13">
    <location>
        <begin position="136"/>
        <end position="151"/>
    </location>
</feature>
<evidence type="ECO:0000256" key="10">
    <source>
        <dbReference type="HAMAP-Rule" id="MF_00100"/>
    </source>
</evidence>
<feature type="compositionally biased region" description="Basic and acidic residues" evidence="13">
    <location>
        <begin position="212"/>
        <end position="225"/>
    </location>
</feature>
<protein>
    <recommendedName>
        <fullName evidence="3 10">Translation initiation factor IF-2</fullName>
    </recommendedName>
</protein>
<keyword evidence="5 10" id="KW-0396">Initiation factor</keyword>
<evidence type="ECO:0000256" key="4">
    <source>
        <dbReference type="ARBA" id="ARBA00022490"/>
    </source>
</evidence>
<dbReference type="Pfam" id="PF11987">
    <property type="entry name" value="IF-2"/>
    <property type="match status" value="1"/>
</dbReference>
<evidence type="ECO:0000256" key="3">
    <source>
        <dbReference type="ARBA" id="ARBA00020675"/>
    </source>
</evidence>
<comment type="subcellular location">
    <subcellularLocation>
        <location evidence="1 10 12">Cytoplasm</location>
    </subcellularLocation>
</comment>
<dbReference type="PROSITE" id="PS01176">
    <property type="entry name" value="IF2"/>
    <property type="match status" value="1"/>
</dbReference>
<dbReference type="InterPro" id="IPR000178">
    <property type="entry name" value="TF_IF2_bacterial-like"/>
</dbReference>
<dbReference type="InterPro" id="IPR005225">
    <property type="entry name" value="Small_GTP-bd"/>
</dbReference>
<dbReference type="InterPro" id="IPR027417">
    <property type="entry name" value="P-loop_NTPase"/>
</dbReference>
<feature type="compositionally biased region" description="Basic and acidic residues" evidence="13">
    <location>
        <begin position="56"/>
        <end position="121"/>
    </location>
</feature>
<dbReference type="InterPro" id="IPR004161">
    <property type="entry name" value="EFTu-like_2"/>
</dbReference>
<dbReference type="NCBIfam" id="TIGR00487">
    <property type="entry name" value="IF-2"/>
    <property type="match status" value="1"/>
</dbReference>
<proteinExistence type="inferred from homology"/>
<comment type="caution">
    <text evidence="15">The sequence shown here is derived from an EMBL/GenBank/DDBJ whole genome shotgun (WGS) entry which is preliminary data.</text>
</comment>
<dbReference type="InterPro" id="IPR044145">
    <property type="entry name" value="IF2_II"/>
</dbReference>
<dbReference type="Pfam" id="PF00009">
    <property type="entry name" value="GTP_EFTU"/>
    <property type="match status" value="1"/>
</dbReference>
<dbReference type="Gene3D" id="3.40.50.10050">
    <property type="entry name" value="Translation initiation factor IF- 2, domain 3"/>
    <property type="match status" value="1"/>
</dbReference>
<dbReference type="InterPro" id="IPR023115">
    <property type="entry name" value="TIF_IF2_dom3"/>
</dbReference>
<dbReference type="GO" id="GO:0003924">
    <property type="term" value="F:GTPase activity"/>
    <property type="evidence" value="ECO:0007669"/>
    <property type="project" value="UniProtKB-UniRule"/>
</dbReference>
<dbReference type="Pfam" id="PF22042">
    <property type="entry name" value="EF-G_D2"/>
    <property type="match status" value="1"/>
</dbReference>
<dbReference type="AlphaFoldDB" id="A0A4Q2K0M4"/>
<dbReference type="InterPro" id="IPR015760">
    <property type="entry name" value="TIF_IF2"/>
</dbReference>
<name>A0A4Q2K0M4_9ACTN</name>
<keyword evidence="4 10" id="KW-0963">Cytoplasm</keyword>
<dbReference type="PANTHER" id="PTHR43381:SF5">
    <property type="entry name" value="TR-TYPE G DOMAIN-CONTAINING PROTEIN"/>
    <property type="match status" value="1"/>
</dbReference>
<keyword evidence="6 10" id="KW-0547">Nucleotide-binding</keyword>
<dbReference type="InterPro" id="IPR036925">
    <property type="entry name" value="TIF_IF2_dom3_sf"/>
</dbReference>
<evidence type="ECO:0000256" key="2">
    <source>
        <dbReference type="ARBA" id="ARBA00007733"/>
    </source>
</evidence>
<dbReference type="SUPFAM" id="SSF52156">
    <property type="entry name" value="Initiation factor IF2/eIF5b, domain 3"/>
    <property type="match status" value="1"/>
</dbReference>
<comment type="similarity">
    <text evidence="2 10 11">Belongs to the TRAFAC class translation factor GTPase superfamily. Classic translation factor GTPase family. IF-2 subfamily.</text>
</comment>
<accession>A0A4Q2K0M4</accession>
<dbReference type="NCBIfam" id="TIGR00231">
    <property type="entry name" value="small_GTP"/>
    <property type="match status" value="1"/>
</dbReference>
<dbReference type="FunFam" id="2.40.30.10:FF:000007">
    <property type="entry name" value="Translation initiation factor IF-2"/>
    <property type="match status" value="1"/>
</dbReference>
<sequence length="916" mass="100745">MASMRVHELAKEFNMSSKDMLDKLHEMKIPAKSHASMLAEAYVEKVRKNLAPEIKERAGELPAEEAKQLAEERAEAKRQKAEQERARREAVEQERAAREAERARRAEEGGHAPKPAQDKAPKKVSNSPFESLQHQIESEKERVAREAAERKARARAAAMAKEVAKKQAVEEALRNRNSKGGSKASAPAAPKRQAPVLGARKSSFDSLLSQIESEKQRIEKQKAEQPARGNNGNGNRQQRGAGRKHGKKGMHIEQHVPELEQQNPAEDRYAQMAVKAEELQRDKVLAEARAAVAAASSHEGEGRRKKRKQKREAEARERLEMEAIERGLDPSLVLDDSVVEIPQGSTVAKFAELLGVQPNDVIKRLFMLGQVLTLTQSMSDELVELIADDMGRKVRVVSPEEEFAVVYHDSEEDLKPRPPVVTVMGHVDHGKTSLLDAIRHTGVAEGEAGGITQHIGASVVRIADHQITFIDTPGHEAFTAMRARGAQVTDVIVLVVAADDGVMPQTIEAINHAKAADVPIVVAVNKIDKPGANPDRVRQELTEYGVIPEDWGGQNMFVNVSAKKKLHIDELLETILLQADVLELKANPDAEASGFVIEANLDKGRGPVATVLVQRGTLHPGDTVVAGTSYGRVRALVDPHGKHVDGARPSDPVEILGLNSVPTAGDEFRVFTDERDARKLAEERALRARLAEQETKAHMSLDDLFNRIEEGKQTDLNLIVKADVQGSIEALRDAFNKMDQSEVRINIVHSAVGGITETDVTLAAASDAIIIGFNVRPTGKSKQQAEKEKVDIRLYRVIYQAIEDINAARVGLLKPEIVEEDTGTAEVRETFKVPKVGTIAGCYIIEGELHRDDKVRIVRDGTVIFEGELASLKRFKDDVKSVKQGYECGMGVNGYQDIKVGDTIEGYTVKEVERTE</sequence>
<dbReference type="InterPro" id="IPR009000">
    <property type="entry name" value="Transl_B-barrel_sf"/>
</dbReference>
<keyword evidence="7 10" id="KW-0648">Protein biosynthesis</keyword>
<evidence type="ECO:0000256" key="7">
    <source>
        <dbReference type="ARBA" id="ARBA00022917"/>
    </source>
</evidence>
<keyword evidence="16" id="KW-1185">Reference proteome</keyword>
<comment type="function">
    <text evidence="9 10 11">One of the essential components for the initiation of protein synthesis. Protects formylmethionyl-tRNA from spontaneous hydrolysis and promotes its binding to the 30S ribosomal subunits. Also involved in the hydrolysis of GTP during the formation of the 70S ribosomal complex.</text>
</comment>
<evidence type="ECO:0000256" key="8">
    <source>
        <dbReference type="ARBA" id="ARBA00023134"/>
    </source>
</evidence>
<dbReference type="RefSeq" id="WP_129422805.1">
    <property type="nucleotide sequence ID" value="NZ_SDPW01000001.1"/>
</dbReference>
<dbReference type="PROSITE" id="PS51722">
    <property type="entry name" value="G_TR_2"/>
    <property type="match status" value="1"/>
</dbReference>
<dbReference type="FunFam" id="2.40.30.10:FF:000008">
    <property type="entry name" value="Translation initiation factor IF-2"/>
    <property type="match status" value="1"/>
</dbReference>
<evidence type="ECO:0000256" key="6">
    <source>
        <dbReference type="ARBA" id="ARBA00022741"/>
    </source>
</evidence>
<organism evidence="15 16">
    <name type="scientific">Senegalimassilia faecalis</name>
    <dbReference type="NCBI Taxonomy" id="2509433"/>
    <lineage>
        <taxon>Bacteria</taxon>
        <taxon>Bacillati</taxon>
        <taxon>Actinomycetota</taxon>
        <taxon>Coriobacteriia</taxon>
        <taxon>Coriobacteriales</taxon>
        <taxon>Coriobacteriaceae</taxon>
        <taxon>Senegalimassilia</taxon>
    </lineage>
</organism>
<dbReference type="SUPFAM" id="SSF50447">
    <property type="entry name" value="Translation proteins"/>
    <property type="match status" value="2"/>
</dbReference>
<dbReference type="CDD" id="cd03692">
    <property type="entry name" value="mtIF2_IVc"/>
    <property type="match status" value="1"/>
</dbReference>
<feature type="region of interest" description="Disordered" evidence="13">
    <location>
        <begin position="56"/>
        <end position="249"/>
    </location>
</feature>